<evidence type="ECO:0000256" key="23">
    <source>
        <dbReference type="ARBA" id="ARBA00023316"/>
    </source>
</evidence>
<keyword evidence="33" id="KW-1185">Reference proteome</keyword>
<evidence type="ECO:0000256" key="17">
    <source>
        <dbReference type="ARBA" id="ARBA00022968"/>
    </source>
</evidence>
<keyword evidence="19 28" id="KW-1133">Transmembrane helix</keyword>
<feature type="domain" description="Penicillin-binding protein transpeptidase" evidence="29">
    <location>
        <begin position="443"/>
        <end position="738"/>
    </location>
</feature>
<dbReference type="UniPathway" id="UPA00219"/>
<dbReference type="Pfam" id="PF00912">
    <property type="entry name" value="Transgly"/>
    <property type="match status" value="1"/>
</dbReference>
<dbReference type="SUPFAM" id="SSF53955">
    <property type="entry name" value="Lysozyme-like"/>
    <property type="match status" value="1"/>
</dbReference>
<dbReference type="GO" id="GO:0071555">
    <property type="term" value="P:cell wall organization"/>
    <property type="evidence" value="ECO:0007669"/>
    <property type="project" value="UniProtKB-KW"/>
</dbReference>
<comment type="subcellular location">
    <subcellularLocation>
        <location evidence="2">Cell inner membrane</location>
        <topology evidence="2">Single-pass type II membrane protein</topology>
    </subcellularLocation>
</comment>
<keyword evidence="16" id="KW-0133">Cell shape</keyword>
<keyword evidence="18" id="KW-0573">Peptidoglycan synthesis</keyword>
<name>A0A5J6WNV1_MORMI</name>
<dbReference type="AlphaFoldDB" id="A0A5J6WNV1"/>
<evidence type="ECO:0000256" key="22">
    <source>
        <dbReference type="ARBA" id="ARBA00023268"/>
    </source>
</evidence>
<feature type="transmembrane region" description="Helical" evidence="28">
    <location>
        <begin position="12"/>
        <end position="33"/>
    </location>
</feature>
<dbReference type="Pfam" id="PF17092">
    <property type="entry name" value="PCB_OB"/>
    <property type="match status" value="1"/>
</dbReference>
<dbReference type="GO" id="GO:0005886">
    <property type="term" value="C:plasma membrane"/>
    <property type="evidence" value="ECO:0007669"/>
    <property type="project" value="UniProtKB-SubCell"/>
</dbReference>
<evidence type="ECO:0000256" key="3">
    <source>
        <dbReference type="ARBA" id="ARBA00004752"/>
    </source>
</evidence>
<dbReference type="SUPFAM" id="SSF56601">
    <property type="entry name" value="beta-lactamase/transpeptidase-like"/>
    <property type="match status" value="1"/>
</dbReference>
<dbReference type="GO" id="GO:0046677">
    <property type="term" value="P:response to antibiotic"/>
    <property type="evidence" value="ECO:0007669"/>
    <property type="project" value="UniProtKB-KW"/>
</dbReference>
<evidence type="ECO:0000259" key="30">
    <source>
        <dbReference type="Pfam" id="PF00912"/>
    </source>
</evidence>
<evidence type="ECO:0000256" key="8">
    <source>
        <dbReference type="ARBA" id="ARBA00022475"/>
    </source>
</evidence>
<evidence type="ECO:0000256" key="20">
    <source>
        <dbReference type="ARBA" id="ARBA00023136"/>
    </source>
</evidence>
<keyword evidence="21" id="KW-0046">Antibiotic resistance</keyword>
<dbReference type="Pfam" id="PF00905">
    <property type="entry name" value="Transpeptidase"/>
    <property type="match status" value="1"/>
</dbReference>
<evidence type="ECO:0000256" key="15">
    <source>
        <dbReference type="ARBA" id="ARBA00022801"/>
    </source>
</evidence>
<dbReference type="GO" id="GO:0008955">
    <property type="term" value="F:peptidoglycan glycosyltransferase activity"/>
    <property type="evidence" value="ECO:0007669"/>
    <property type="project" value="UniProtKB-EC"/>
</dbReference>
<dbReference type="OrthoDB" id="9766909at2"/>
<dbReference type="InterPro" id="IPR001460">
    <property type="entry name" value="PCN-bd_Tpept"/>
</dbReference>
<evidence type="ECO:0000256" key="1">
    <source>
        <dbReference type="ARBA" id="ARBA00002624"/>
    </source>
</evidence>
<dbReference type="NCBIfam" id="TIGR02074">
    <property type="entry name" value="PBP_1a_fam"/>
    <property type="match status" value="1"/>
</dbReference>
<dbReference type="RefSeq" id="WP_019443226.1">
    <property type="nucleotide sequence ID" value="NZ_ALOE01000047.1"/>
</dbReference>
<comment type="pathway">
    <text evidence="27">Glycan biosynthesis.</text>
</comment>
<comment type="similarity">
    <text evidence="4">In the C-terminal section; belongs to the transpeptidase family.</text>
</comment>
<evidence type="ECO:0000256" key="27">
    <source>
        <dbReference type="ARBA" id="ARBA00060592"/>
    </source>
</evidence>
<protein>
    <recommendedName>
        <fullName evidence="7">Penicillin-binding protein 1A</fullName>
        <ecNumber evidence="25">2.4.99.28</ecNumber>
        <ecNumber evidence="6">3.4.16.4</ecNumber>
    </recommendedName>
</protein>
<keyword evidence="17" id="KW-0735">Signal-anchor</keyword>
<dbReference type="GO" id="GO:0008658">
    <property type="term" value="F:penicillin binding"/>
    <property type="evidence" value="ECO:0007669"/>
    <property type="project" value="InterPro"/>
</dbReference>
<dbReference type="GO" id="GO:0009252">
    <property type="term" value="P:peptidoglycan biosynthetic process"/>
    <property type="evidence" value="ECO:0007669"/>
    <property type="project" value="UniProtKB-UniPathway"/>
</dbReference>
<accession>A0A5J6WNV1</accession>
<reference evidence="32 33" key="1">
    <citation type="submission" date="2019-09" db="EMBL/GenBank/DDBJ databases">
        <title>Hybrid Assembly of the complete Genome of the Deep-Sea Bacterium Moritella marina from long Nanopore and Illumina reads.</title>
        <authorList>
            <person name="Magin S."/>
            <person name="Georgoulis A."/>
            <person name="Papadimitriou K."/>
            <person name="Iliakis G."/>
            <person name="Vorgias C.E."/>
        </authorList>
    </citation>
    <scope>NUCLEOTIDE SEQUENCE [LARGE SCALE GENOMIC DNA]</scope>
    <source>
        <strain evidence="32 33">MP-1</strain>
    </source>
</reference>
<keyword evidence="12" id="KW-0328">Glycosyltransferase</keyword>
<proteinExistence type="inferred from homology"/>
<comment type="pathway">
    <text evidence="3">Cell wall biogenesis; peptidoglycan biosynthesis.</text>
</comment>
<dbReference type="FunFam" id="1.10.3810.10:FF:000003">
    <property type="entry name" value="Penicillin-binding protein 1a"/>
    <property type="match status" value="1"/>
</dbReference>
<dbReference type="FunFam" id="3.40.710.10:FF:000010">
    <property type="entry name" value="Penicillin-binding protein 1A"/>
    <property type="match status" value="1"/>
</dbReference>
<evidence type="ECO:0000256" key="10">
    <source>
        <dbReference type="ARBA" id="ARBA00022645"/>
    </source>
</evidence>
<comment type="catalytic activity">
    <reaction evidence="26">
        <text>[GlcNAc-(1-&gt;4)-Mur2Ac(oyl-L-Ala-gamma-D-Glu-L-Lys-D-Ala-D-Ala)](n)-di-trans,octa-cis-undecaprenyl diphosphate + beta-D-GlcNAc-(1-&gt;4)-Mur2Ac(oyl-L-Ala-gamma-D-Glu-L-Lys-D-Ala-D-Ala)-di-trans,octa-cis-undecaprenyl diphosphate = [GlcNAc-(1-&gt;4)-Mur2Ac(oyl-L-Ala-gamma-D-Glu-L-Lys-D-Ala-D-Ala)](n+1)-di-trans,octa-cis-undecaprenyl diphosphate + di-trans,octa-cis-undecaprenyl diphosphate + H(+)</text>
        <dbReference type="Rhea" id="RHEA:23708"/>
        <dbReference type="Rhea" id="RHEA-COMP:9602"/>
        <dbReference type="Rhea" id="RHEA-COMP:9603"/>
        <dbReference type="ChEBI" id="CHEBI:15378"/>
        <dbReference type="ChEBI" id="CHEBI:58405"/>
        <dbReference type="ChEBI" id="CHEBI:60033"/>
        <dbReference type="ChEBI" id="CHEBI:78435"/>
        <dbReference type="EC" id="2.4.99.28"/>
    </reaction>
</comment>
<dbReference type="GO" id="GO:0009002">
    <property type="term" value="F:serine-type D-Ala-D-Ala carboxypeptidase activity"/>
    <property type="evidence" value="ECO:0007669"/>
    <property type="project" value="UniProtKB-EC"/>
</dbReference>
<evidence type="ECO:0000256" key="9">
    <source>
        <dbReference type="ARBA" id="ARBA00022519"/>
    </source>
</evidence>
<dbReference type="EC" id="3.4.16.4" evidence="6"/>
<evidence type="ECO:0000313" key="33">
    <source>
        <dbReference type="Proteomes" id="UP000327424"/>
    </source>
</evidence>
<evidence type="ECO:0000256" key="2">
    <source>
        <dbReference type="ARBA" id="ARBA00004249"/>
    </source>
</evidence>
<keyword evidence="22" id="KW-0511">Multifunctional enzyme</keyword>
<keyword evidence="14 28" id="KW-0812">Transmembrane</keyword>
<evidence type="ECO:0000259" key="29">
    <source>
        <dbReference type="Pfam" id="PF00905"/>
    </source>
</evidence>
<dbReference type="InterPro" id="IPR001264">
    <property type="entry name" value="Glyco_trans_51"/>
</dbReference>
<keyword evidence="13" id="KW-0808">Transferase</keyword>
<evidence type="ECO:0000256" key="16">
    <source>
        <dbReference type="ARBA" id="ARBA00022960"/>
    </source>
</evidence>
<dbReference type="PANTHER" id="PTHR32282">
    <property type="entry name" value="BINDING PROTEIN TRANSPEPTIDASE, PUTATIVE-RELATED"/>
    <property type="match status" value="1"/>
</dbReference>
<keyword evidence="15" id="KW-0378">Hydrolase</keyword>
<dbReference type="Gene3D" id="1.10.3810.10">
    <property type="entry name" value="Biosynthetic peptidoglycan transglycosylase-like"/>
    <property type="match status" value="1"/>
</dbReference>
<keyword evidence="11" id="KW-0645">Protease</keyword>
<evidence type="ECO:0000256" key="18">
    <source>
        <dbReference type="ARBA" id="ARBA00022984"/>
    </source>
</evidence>
<evidence type="ECO:0000256" key="11">
    <source>
        <dbReference type="ARBA" id="ARBA00022670"/>
    </source>
</evidence>
<dbReference type="GO" id="GO:0006508">
    <property type="term" value="P:proteolysis"/>
    <property type="evidence" value="ECO:0007669"/>
    <property type="project" value="UniProtKB-KW"/>
</dbReference>
<dbReference type="InterPro" id="IPR036950">
    <property type="entry name" value="PBP_transglycosylase"/>
</dbReference>
<feature type="domain" description="Glycosyl transferase family 51" evidence="30">
    <location>
        <begin position="58"/>
        <end position="233"/>
    </location>
</feature>
<dbReference type="EC" id="2.4.99.28" evidence="25"/>
<keyword evidence="9" id="KW-0997">Cell inner membrane</keyword>
<dbReference type="InterPro" id="IPR012338">
    <property type="entry name" value="Beta-lactam/transpept-like"/>
</dbReference>
<dbReference type="Proteomes" id="UP000327424">
    <property type="component" value="Chromosome"/>
</dbReference>
<evidence type="ECO:0000256" key="13">
    <source>
        <dbReference type="ARBA" id="ARBA00022679"/>
    </source>
</evidence>
<evidence type="ECO:0000256" key="6">
    <source>
        <dbReference type="ARBA" id="ARBA00012448"/>
    </source>
</evidence>
<comment type="similarity">
    <text evidence="5">In the N-terminal section; belongs to the glycosyltransferase 51 family.</text>
</comment>
<gene>
    <name evidence="32" type="ORF">FR932_19445</name>
</gene>
<dbReference type="KEGG" id="mmaa:FR932_19445"/>
<evidence type="ECO:0000256" key="28">
    <source>
        <dbReference type="SAM" id="Phobius"/>
    </source>
</evidence>
<evidence type="ECO:0000256" key="7">
    <source>
        <dbReference type="ARBA" id="ARBA00018638"/>
    </source>
</evidence>
<evidence type="ECO:0000256" key="21">
    <source>
        <dbReference type="ARBA" id="ARBA00023251"/>
    </source>
</evidence>
<sequence>MSIIVKWIKRLSVFLLVSGLLGVGSIIALYFYIKPDLPDVTTLRTVQLQTPMKVFSQDGKLISQFGEKRRIPIEVDNVPPLMIKAFLATEDNRFYSHPGIDPIGIIRAATVMIMTGERKQGASTITQQVARNFFLTREKTFIRKIKEIFLAWHIEQNLSKDEILTLYLNKIPLGYRSFGIGAAAQVYYGKALNELTLAQMAIIAGLPKAPSALNPIRSPQRAKARRHVVLLRMLDEQYITKAQFDEANNAPITAKYHGAEIELSAPYLAEMVRSEIIQRYGEDKAYSQGLNVYTTVQSERQTAATNALINNLLNYDLRHGYRGPLGQAWTNDDVLSNEDILLLLKDKPSYKPLEPAVITAVAGQTAEALMANGEQVTVSWDGLKWARPFISDKKQGPAPQTAVEIVNAGDIVLLRPYTATKQPATTTQTAQWMLGQIPDASSAFIAIDNNDGAIEALVGGFNYQQSKFNRVTQAERQIGSNIKPFVYSAGLAQGATLATLINDAPINQLDKRAGTAWRPKNSPPTYNGPTRFRLGLAQSKNVMSVRVFRQVGLNNAINYMTRFGFEKAKLPRDESLSLGSASLTPLEVAVAFATFANGGFKVDSYFIDRIENVDGEIIYQSTPKQACLECEKQIALGTDNPEYWLDLEGDALAKCDIAAYGSLQLAPRIITEQNAFLMREVMASVIWGGGSWRHKTGWNGTGWRAAAALKRHDIGGKTGTTNEAKDAWFSGFNPDLSATSWIGFDDHSRELGRVSRNINLDKYQISGGEAGAKTAQPAWIEFMQQALKGVPERPSVLPDNIVQVRIDRESGLLTHKSDFTARFEYFVKGTEPTEYVNNQDAGSSFDEIDNINESSEAAAESLDDLF</sequence>
<dbReference type="InterPro" id="IPR031376">
    <property type="entry name" value="PCB_OB"/>
</dbReference>
<evidence type="ECO:0000256" key="12">
    <source>
        <dbReference type="ARBA" id="ARBA00022676"/>
    </source>
</evidence>
<dbReference type="GO" id="GO:0030288">
    <property type="term" value="C:outer membrane-bounded periplasmic space"/>
    <property type="evidence" value="ECO:0007669"/>
    <property type="project" value="TreeGrafter"/>
</dbReference>
<comment type="function">
    <text evidence="1">Cell wall formation. Synthesis of cross-linked peptidoglycan from the lipid intermediates. The enzyme has a penicillin-insensitive transglycosylase N-terminal domain (formation of linear glycan strands) and a penicillin-sensitive transpeptidase C-terminal domain (cross-linking of the peptide subunits).</text>
</comment>
<dbReference type="GO" id="GO:0008360">
    <property type="term" value="P:regulation of cell shape"/>
    <property type="evidence" value="ECO:0007669"/>
    <property type="project" value="UniProtKB-KW"/>
</dbReference>
<feature type="domain" description="Penicillin-binding protein OB-like" evidence="31">
    <location>
        <begin position="321"/>
        <end position="439"/>
    </location>
</feature>
<evidence type="ECO:0000256" key="19">
    <source>
        <dbReference type="ARBA" id="ARBA00022989"/>
    </source>
</evidence>
<dbReference type="InterPro" id="IPR023346">
    <property type="entry name" value="Lysozyme-like_dom_sf"/>
</dbReference>
<evidence type="ECO:0000256" key="25">
    <source>
        <dbReference type="ARBA" id="ARBA00044770"/>
    </source>
</evidence>
<keyword evidence="10" id="KW-0121">Carboxypeptidase</keyword>
<evidence type="ECO:0000313" key="32">
    <source>
        <dbReference type="EMBL" id="QFI39836.1"/>
    </source>
</evidence>
<keyword evidence="8" id="KW-1003">Cell membrane</keyword>
<evidence type="ECO:0000259" key="31">
    <source>
        <dbReference type="Pfam" id="PF17092"/>
    </source>
</evidence>
<keyword evidence="23" id="KW-0961">Cell wall biogenesis/degradation</keyword>
<evidence type="ECO:0000256" key="24">
    <source>
        <dbReference type="ARBA" id="ARBA00034000"/>
    </source>
</evidence>
<evidence type="ECO:0000256" key="4">
    <source>
        <dbReference type="ARBA" id="ARBA00007090"/>
    </source>
</evidence>
<dbReference type="Gene3D" id="3.40.710.10">
    <property type="entry name" value="DD-peptidase/beta-lactamase superfamily"/>
    <property type="match status" value="2"/>
</dbReference>
<dbReference type="PANTHER" id="PTHR32282:SF27">
    <property type="entry name" value="PENICILLIN-BINDING PROTEIN 1A"/>
    <property type="match status" value="1"/>
</dbReference>
<organism evidence="32 33">
    <name type="scientific">Moritella marina ATCC 15381</name>
    <dbReference type="NCBI Taxonomy" id="1202962"/>
    <lineage>
        <taxon>Bacteria</taxon>
        <taxon>Pseudomonadati</taxon>
        <taxon>Pseudomonadota</taxon>
        <taxon>Gammaproteobacteria</taxon>
        <taxon>Alteromonadales</taxon>
        <taxon>Moritellaceae</taxon>
        <taxon>Moritella</taxon>
    </lineage>
</organism>
<evidence type="ECO:0000256" key="26">
    <source>
        <dbReference type="ARBA" id="ARBA00049902"/>
    </source>
</evidence>
<dbReference type="EMBL" id="CP044399">
    <property type="protein sequence ID" value="QFI39836.1"/>
    <property type="molecule type" value="Genomic_DNA"/>
</dbReference>
<dbReference type="InterPro" id="IPR050396">
    <property type="entry name" value="Glycosyltr_51/Transpeptidase"/>
</dbReference>
<evidence type="ECO:0000256" key="5">
    <source>
        <dbReference type="ARBA" id="ARBA00007739"/>
    </source>
</evidence>
<comment type="catalytic activity">
    <reaction evidence="24">
        <text>Preferential cleavage: (Ac)2-L-Lys-D-Ala-|-D-Ala. Also transpeptidation of peptidyl-alanyl moieties that are N-acyl substituents of D-alanine.</text>
        <dbReference type="EC" id="3.4.16.4"/>
    </reaction>
</comment>
<evidence type="ECO:0000256" key="14">
    <source>
        <dbReference type="ARBA" id="ARBA00022692"/>
    </source>
</evidence>
<keyword evidence="20 28" id="KW-0472">Membrane</keyword>